<feature type="compositionally biased region" description="Low complexity" evidence="2">
    <location>
        <begin position="14"/>
        <end position="52"/>
    </location>
</feature>
<evidence type="ECO:0000256" key="2">
    <source>
        <dbReference type="SAM" id="MobiDB-lite"/>
    </source>
</evidence>
<dbReference type="GO" id="GO:0003714">
    <property type="term" value="F:transcription corepressor activity"/>
    <property type="evidence" value="ECO:0007669"/>
    <property type="project" value="InterPro"/>
</dbReference>
<evidence type="ECO:0000313" key="4">
    <source>
        <dbReference type="Proteomes" id="UP000777482"/>
    </source>
</evidence>
<dbReference type="Proteomes" id="UP000777482">
    <property type="component" value="Unassembled WGS sequence"/>
</dbReference>
<comment type="similarity">
    <text evidence="1">Belongs to the HSBP1 family.</text>
</comment>
<feature type="compositionally biased region" description="Low complexity" evidence="2">
    <location>
        <begin position="144"/>
        <end position="153"/>
    </location>
</feature>
<organism evidence="3 4">
    <name type="scientific">Rhodotorula mucilaginosa</name>
    <name type="common">Yeast</name>
    <name type="synonym">Rhodotorula rubra</name>
    <dbReference type="NCBI Taxonomy" id="5537"/>
    <lineage>
        <taxon>Eukaryota</taxon>
        <taxon>Fungi</taxon>
        <taxon>Dikarya</taxon>
        <taxon>Basidiomycota</taxon>
        <taxon>Pucciniomycotina</taxon>
        <taxon>Microbotryomycetes</taxon>
        <taxon>Sporidiobolales</taxon>
        <taxon>Sporidiobolaceae</taxon>
        <taxon>Rhodotorula</taxon>
    </lineage>
</organism>
<comment type="caution">
    <text evidence="3">The sequence shown here is derived from an EMBL/GenBank/DDBJ whole genome shotgun (WGS) entry which is preliminary data.</text>
</comment>
<dbReference type="OrthoDB" id="4159489at2759"/>
<gene>
    <name evidence="3" type="ORF">C6P46_004709</name>
</gene>
<evidence type="ECO:0008006" key="5">
    <source>
        <dbReference type="Google" id="ProtNLM"/>
    </source>
</evidence>
<keyword evidence="4" id="KW-1185">Reference proteome</keyword>
<dbReference type="EMBL" id="PUHQ01000046">
    <property type="protein sequence ID" value="KAG0660255.1"/>
    <property type="molecule type" value="Genomic_DNA"/>
</dbReference>
<accession>A0A9P6VZD3</accession>
<dbReference type="Pfam" id="PF06825">
    <property type="entry name" value="HSBP1"/>
    <property type="match status" value="1"/>
</dbReference>
<feature type="region of interest" description="Disordered" evidence="2">
    <location>
        <begin position="1"/>
        <end position="79"/>
    </location>
</feature>
<dbReference type="AlphaFoldDB" id="A0A9P6VZD3"/>
<reference evidence="3 4" key="1">
    <citation type="submission" date="2020-11" db="EMBL/GenBank/DDBJ databases">
        <title>Kefir isolates.</title>
        <authorList>
            <person name="Marcisauskas S."/>
            <person name="Kim Y."/>
            <person name="Blasche S."/>
        </authorList>
    </citation>
    <scope>NUCLEOTIDE SEQUENCE [LARGE SCALE GENOMIC DNA]</scope>
    <source>
        <strain evidence="3 4">KR</strain>
    </source>
</reference>
<evidence type="ECO:0000256" key="1">
    <source>
        <dbReference type="ARBA" id="ARBA00006349"/>
    </source>
</evidence>
<feature type="region of interest" description="Disordered" evidence="2">
    <location>
        <begin position="127"/>
        <end position="153"/>
    </location>
</feature>
<dbReference type="InterPro" id="IPR009643">
    <property type="entry name" value="HS1-bd"/>
</dbReference>
<proteinExistence type="inferred from homology"/>
<name>A0A9P6VZD3_RHOMI</name>
<evidence type="ECO:0000313" key="3">
    <source>
        <dbReference type="EMBL" id="KAG0660255.1"/>
    </source>
</evidence>
<dbReference type="Gene3D" id="1.20.5.430">
    <property type="match status" value="1"/>
</dbReference>
<protein>
    <recommendedName>
        <fullName evidence="5">Heat shock factor binding protein 1</fullName>
    </recommendedName>
</protein>
<sequence length="153" mass="15500">MVFSQPLVPSPTLSSSAKTPPLGSSSSSSSTPQQQQPASPATSKASYSTATAQPATVGLGVLGAPGPDEEELADASKAQVTSPLELTQFVDTLLNDLEARFDSLSSDVLSRLNSLSTRVDSLETSLADLMSGSTLPPPPPQPPASTNAASSTS</sequence>